<dbReference type="InterPro" id="IPR012334">
    <property type="entry name" value="Pectin_lyas_fold"/>
</dbReference>
<dbReference type="RefSeq" id="WP_002595728.1">
    <property type="nucleotide sequence ID" value="NZ_KB851020.1"/>
</dbReference>
<comment type="caution">
    <text evidence="2">The sequence shown here is derived from an EMBL/GenBank/DDBJ whole genome shotgun (WGS) entry which is preliminary data.</text>
</comment>
<evidence type="ECO:0000259" key="1">
    <source>
        <dbReference type="Pfam" id="PF05048"/>
    </source>
</evidence>
<evidence type="ECO:0000313" key="3">
    <source>
        <dbReference type="Proteomes" id="UP000013085"/>
    </source>
</evidence>
<dbReference type="EMBL" id="AGYR01000023">
    <property type="protein sequence ID" value="ENZ15242.1"/>
    <property type="molecule type" value="Genomic_DNA"/>
</dbReference>
<dbReference type="InterPro" id="IPR007742">
    <property type="entry name" value="NosD_dom"/>
</dbReference>
<dbReference type="Gene3D" id="2.160.20.10">
    <property type="entry name" value="Single-stranded right-handed beta-helix, Pectin lyase-like"/>
    <property type="match status" value="1"/>
</dbReference>
<organism evidence="2 3">
    <name type="scientific">[Clostridium] clostridioforme 90A8</name>
    <dbReference type="NCBI Taxonomy" id="999408"/>
    <lineage>
        <taxon>Bacteria</taxon>
        <taxon>Bacillati</taxon>
        <taxon>Bacillota</taxon>
        <taxon>Clostridia</taxon>
        <taxon>Lachnospirales</taxon>
        <taxon>Lachnospiraceae</taxon>
        <taxon>Enterocloster</taxon>
    </lineage>
</organism>
<accession>A0A0E2HC09</accession>
<name>A0A0E2HC09_9FIRM</name>
<evidence type="ECO:0000313" key="2">
    <source>
        <dbReference type="EMBL" id="ENZ15242.1"/>
    </source>
</evidence>
<dbReference type="HOGENOM" id="CLU_048994_0_0_9"/>
<feature type="domain" description="Periplasmic copper-binding protein NosD beta helix" evidence="1">
    <location>
        <begin position="148"/>
        <end position="283"/>
    </location>
</feature>
<dbReference type="CDD" id="cd21111">
    <property type="entry name" value="IFTase"/>
    <property type="match status" value="1"/>
</dbReference>
<dbReference type="InterPro" id="IPR011050">
    <property type="entry name" value="Pectin_lyase_fold/virulence"/>
</dbReference>
<gene>
    <name evidence="2" type="ORF">HMPREF1090_02302</name>
</gene>
<dbReference type="Pfam" id="PF05048">
    <property type="entry name" value="NosD"/>
    <property type="match status" value="1"/>
</dbReference>
<proteinExistence type="predicted"/>
<protein>
    <recommendedName>
        <fullName evidence="1">Periplasmic copper-binding protein NosD beta helix domain-containing protein</fullName>
    </recommendedName>
</protein>
<dbReference type="PATRIC" id="fig|999408.3.peg.2475"/>
<reference evidence="2 3" key="1">
    <citation type="submission" date="2013-01" db="EMBL/GenBank/DDBJ databases">
        <title>The Genome Sequence of Clostridium clostridioforme 90A8.</title>
        <authorList>
            <consortium name="The Broad Institute Genome Sequencing Platform"/>
            <person name="Earl A."/>
            <person name="Ward D."/>
            <person name="Feldgarden M."/>
            <person name="Gevers D."/>
            <person name="Courvalin P."/>
            <person name="Lambert T."/>
            <person name="Walker B."/>
            <person name="Young S.K."/>
            <person name="Zeng Q."/>
            <person name="Gargeya S."/>
            <person name="Fitzgerald M."/>
            <person name="Haas B."/>
            <person name="Abouelleil A."/>
            <person name="Alvarado L."/>
            <person name="Arachchi H.M."/>
            <person name="Berlin A.M."/>
            <person name="Chapman S.B."/>
            <person name="Dewar J."/>
            <person name="Goldberg J."/>
            <person name="Griggs A."/>
            <person name="Gujja S."/>
            <person name="Hansen M."/>
            <person name="Howarth C."/>
            <person name="Imamovic A."/>
            <person name="Larimer J."/>
            <person name="McCowan C."/>
            <person name="Murphy C."/>
            <person name="Neiman D."/>
            <person name="Pearson M."/>
            <person name="Priest M."/>
            <person name="Roberts A."/>
            <person name="Saif S."/>
            <person name="Shea T."/>
            <person name="Sisk P."/>
            <person name="Sykes S."/>
            <person name="Wortman J."/>
            <person name="Nusbaum C."/>
            <person name="Birren B."/>
        </authorList>
    </citation>
    <scope>NUCLEOTIDE SEQUENCE [LARGE SCALE GENOMIC DNA]</scope>
    <source>
        <strain evidence="2 3">90A8</strain>
    </source>
</reference>
<sequence>MATTFYDVTTFKGSTSPYHDIGTVINEIIADIKAEQTTQTTRPGAVIYVPPGHYDLLTRVVIDISFLQIKGAGHGFMSQAIRDDTADTSQWDEVLPGGSHIRVMNTDGNHEAFLVSKTGTPALNGRLNSIFFQDFCLNGVNAEKPYSNGKIGISVQSDNDSLRIEGMGFMYLERPLLIKGADAINITNNFIAETGSCIELTGASILGKITNNYLISAWAGYSIFAENGEGLLVSGNTIVWAGKIYLNNVSRSNISSNKILSNFPGMVILAGNSKENLISSNQFRRTWGDGKSDLLDDTYGLIRVESSGNQISSNIFAFDVPREQLLPNEDTVPAIIHITEGDNNYLGINQIVANLPVAVVLDAPTTTTKVLYSATEAQFSPATKSYSFVPTP</sequence>
<dbReference type="SUPFAM" id="SSF51126">
    <property type="entry name" value="Pectin lyase-like"/>
    <property type="match status" value="1"/>
</dbReference>
<dbReference type="InterPro" id="IPR040526">
    <property type="entry name" value="Beta_helix_2"/>
</dbReference>
<dbReference type="Proteomes" id="UP000013085">
    <property type="component" value="Unassembled WGS sequence"/>
</dbReference>
<dbReference type="AlphaFoldDB" id="A0A0E2HC09"/>
<dbReference type="Pfam" id="PF18835">
    <property type="entry name" value="Beta_helix_2"/>
    <property type="match status" value="1"/>
</dbReference>